<evidence type="ECO:0000313" key="4">
    <source>
        <dbReference type="Proteomes" id="UP000005408"/>
    </source>
</evidence>
<dbReference type="EnsemblMetazoa" id="G3318.9">
    <property type="protein sequence ID" value="G3318.9:cds"/>
    <property type="gene ID" value="G3318"/>
</dbReference>
<dbReference type="EnsemblMetazoa" id="G3318.4">
    <property type="protein sequence ID" value="G3318.4:cds"/>
    <property type="gene ID" value="G3318"/>
</dbReference>
<dbReference type="EnsemblMetazoa" id="G3318.5">
    <property type="protein sequence ID" value="G3318.5:cds"/>
    <property type="gene ID" value="G3318"/>
</dbReference>
<dbReference type="EnsemblMetazoa" id="G3318.8">
    <property type="protein sequence ID" value="G3318.8:cds"/>
    <property type="gene ID" value="G3318"/>
</dbReference>
<dbReference type="EnsemblMetazoa" id="G3318.6">
    <property type="protein sequence ID" value="G3318.6:cds"/>
    <property type="gene ID" value="G3318"/>
</dbReference>
<sequence>MANRDNSDNSDSASSVDLPAISGLNKNSAHPEEWTLPHEWSMEKRELFENWKMDVQNQIANLASSLEKSLAEYPNPDAGDYFNYEDEKLKAEFEKQHRLQARFSGGTLNYGLGRNPEKAFPDKY</sequence>
<protein>
    <submittedName>
        <fullName evidence="2 3">Uncharacterized protein</fullName>
    </submittedName>
</protein>
<name>K1RAS6_MAGGI</name>
<feature type="region of interest" description="Disordered" evidence="1">
    <location>
        <begin position="1"/>
        <end position="32"/>
    </location>
</feature>
<proteinExistence type="predicted"/>
<gene>
    <name evidence="2" type="ORF">CGI_10028757</name>
</gene>
<accession>K1RAS6</accession>
<dbReference type="AlphaFoldDB" id="K1RAS6"/>
<evidence type="ECO:0000313" key="3">
    <source>
        <dbReference type="EnsemblMetazoa" id="G3318.4:cds"/>
    </source>
</evidence>
<dbReference type="EnsemblMetazoa" id="G3318.7">
    <property type="protein sequence ID" value="G3318.7:cds"/>
    <property type="gene ID" value="G3318"/>
</dbReference>
<feature type="compositionally biased region" description="Low complexity" evidence="1">
    <location>
        <begin position="1"/>
        <end position="15"/>
    </location>
</feature>
<keyword evidence="4" id="KW-1185">Reference proteome</keyword>
<dbReference type="OMA" id="HEWNMEK"/>
<reference evidence="2" key="1">
    <citation type="journal article" date="2012" name="Nature">
        <title>The oyster genome reveals stress adaptation and complexity of shell formation.</title>
        <authorList>
            <person name="Zhang G."/>
            <person name="Fang X."/>
            <person name="Guo X."/>
            <person name="Li L."/>
            <person name="Luo R."/>
            <person name="Xu F."/>
            <person name="Yang P."/>
            <person name="Zhang L."/>
            <person name="Wang X."/>
            <person name="Qi H."/>
            <person name="Xiong Z."/>
            <person name="Que H."/>
            <person name="Xie Y."/>
            <person name="Holland P.W."/>
            <person name="Paps J."/>
            <person name="Zhu Y."/>
            <person name="Wu F."/>
            <person name="Chen Y."/>
            <person name="Wang J."/>
            <person name="Peng C."/>
            <person name="Meng J."/>
            <person name="Yang L."/>
            <person name="Liu J."/>
            <person name="Wen B."/>
            <person name="Zhang N."/>
            <person name="Huang Z."/>
            <person name="Zhu Q."/>
            <person name="Feng Y."/>
            <person name="Mount A."/>
            <person name="Hedgecock D."/>
            <person name="Xu Z."/>
            <person name="Liu Y."/>
            <person name="Domazet-Loso T."/>
            <person name="Du Y."/>
            <person name="Sun X."/>
            <person name="Zhang S."/>
            <person name="Liu B."/>
            <person name="Cheng P."/>
            <person name="Jiang X."/>
            <person name="Li J."/>
            <person name="Fan D."/>
            <person name="Wang W."/>
            <person name="Fu W."/>
            <person name="Wang T."/>
            <person name="Wang B."/>
            <person name="Zhang J."/>
            <person name="Peng Z."/>
            <person name="Li Y."/>
            <person name="Li N."/>
            <person name="Wang J."/>
            <person name="Chen M."/>
            <person name="He Y."/>
            <person name="Tan F."/>
            <person name="Song X."/>
            <person name="Zheng Q."/>
            <person name="Huang R."/>
            <person name="Yang H."/>
            <person name="Du X."/>
            <person name="Chen L."/>
            <person name="Yang M."/>
            <person name="Gaffney P.M."/>
            <person name="Wang S."/>
            <person name="Luo L."/>
            <person name="She Z."/>
            <person name="Ming Y."/>
            <person name="Huang W."/>
            <person name="Zhang S."/>
            <person name="Huang B."/>
            <person name="Zhang Y."/>
            <person name="Qu T."/>
            <person name="Ni P."/>
            <person name="Miao G."/>
            <person name="Wang J."/>
            <person name="Wang Q."/>
            <person name="Steinberg C.E."/>
            <person name="Wang H."/>
            <person name="Li N."/>
            <person name="Qian L."/>
            <person name="Zhang G."/>
            <person name="Li Y."/>
            <person name="Yang H."/>
            <person name="Liu X."/>
            <person name="Wang J."/>
            <person name="Yin Y."/>
            <person name="Wang J."/>
        </authorList>
    </citation>
    <scope>NUCLEOTIDE SEQUENCE [LARGE SCALE GENOMIC DNA]</scope>
    <source>
        <strain evidence="2">05x7-T-G4-1.051#20</strain>
    </source>
</reference>
<reference evidence="3" key="2">
    <citation type="submission" date="2022-08" db="UniProtKB">
        <authorList>
            <consortium name="EnsemblMetazoa"/>
        </authorList>
    </citation>
    <scope>IDENTIFICATION</scope>
    <source>
        <strain evidence="3">05x7-T-G4-1.051#20</strain>
    </source>
</reference>
<organism evidence="2">
    <name type="scientific">Magallana gigas</name>
    <name type="common">Pacific oyster</name>
    <name type="synonym">Crassostrea gigas</name>
    <dbReference type="NCBI Taxonomy" id="29159"/>
    <lineage>
        <taxon>Eukaryota</taxon>
        <taxon>Metazoa</taxon>
        <taxon>Spiralia</taxon>
        <taxon>Lophotrochozoa</taxon>
        <taxon>Mollusca</taxon>
        <taxon>Bivalvia</taxon>
        <taxon>Autobranchia</taxon>
        <taxon>Pteriomorphia</taxon>
        <taxon>Ostreida</taxon>
        <taxon>Ostreoidea</taxon>
        <taxon>Ostreidae</taxon>
        <taxon>Magallana</taxon>
    </lineage>
</organism>
<dbReference type="OrthoDB" id="6047970at2759"/>
<evidence type="ECO:0000313" key="2">
    <source>
        <dbReference type="EMBL" id="EKC31126.1"/>
    </source>
</evidence>
<evidence type="ECO:0000256" key="1">
    <source>
        <dbReference type="SAM" id="MobiDB-lite"/>
    </source>
</evidence>
<dbReference type="Proteomes" id="UP000005408">
    <property type="component" value="Unassembled WGS sequence"/>
</dbReference>
<dbReference type="EMBL" id="JH823244">
    <property type="protein sequence ID" value="EKC31126.1"/>
    <property type="molecule type" value="Genomic_DNA"/>
</dbReference>
<dbReference type="HOGENOM" id="CLU_2006078_0_0_1"/>